<dbReference type="NCBIfam" id="TIGR01466">
    <property type="entry name" value="cobJ_cbiH"/>
    <property type="match status" value="1"/>
</dbReference>
<dbReference type="InterPro" id="IPR021744">
    <property type="entry name" value="CbiG_N"/>
</dbReference>
<dbReference type="InterPro" id="IPR014776">
    <property type="entry name" value="4pyrrole_Mease_sub2"/>
</dbReference>
<dbReference type="InterPro" id="IPR006363">
    <property type="entry name" value="Cbl_synth_CobJ/CibH_dom"/>
</dbReference>
<reference evidence="10 11" key="1">
    <citation type="journal article" date="2022" name="Front. Microbiol.">
        <title>High genomic differentiation and limited gene flow indicate recent cryptic speciation within the genus Laspinema (cyanobacteria).</title>
        <authorList>
            <person name="Stanojkovic A."/>
            <person name="Skoupy S."/>
            <person name="Skaloud P."/>
            <person name="Dvorak P."/>
        </authorList>
    </citation>
    <scope>NUCLEOTIDE SEQUENCE [LARGE SCALE GENOMIC DNA]</scope>
    <source>
        <strain evidence="10 11">D3b</strain>
    </source>
</reference>
<dbReference type="Gene3D" id="3.40.1010.10">
    <property type="entry name" value="Cobalt-precorrin-4 Transmethylase, Domain 1"/>
    <property type="match status" value="1"/>
</dbReference>
<feature type="domain" description="CobE/GbiG C-terminal" evidence="7">
    <location>
        <begin position="239"/>
        <end position="370"/>
    </location>
</feature>
<keyword evidence="4 10" id="KW-0808">Transferase</keyword>
<gene>
    <name evidence="10" type="primary">cobJ</name>
    <name evidence="10" type="ORF">NG792_21795</name>
</gene>
<sequence>MSLFEDYQPIAAIAVTPSGVKRLLSLCDATDAILWIPASCQGAIEGTTHPKVQVYTGSLTDHLAQIWPDCRALIFCLATGAVVRAIAPLLQHKSIDPAVVVVDEAGKFTLSLCSGHQGGADSLTQAVAYHLGATPVLTGASSALQLPGIDVLGVPFGWTRGEGNWTAVSAAIARQEPVEVIQEVGCTLWQENLPEDHPFVLESPDNSKRPKARVWISAIQRQFAPDSEFPKVQWHPRVLWVGVGCERGTSRRVVETAIAQVCQSHHFAQGAIAGIATIDIKADEVGLLELCEARQWPLKTFASEVLKSVAVPTPSTVVEQEVGTPSVAEAAAIMAAQEWNSPGETSNSLLVSKQIFRLEGEPGAVTIAIAQGEREYTGREGKLWLVGTGPGALNQMTPAAQTAIATADLVIGYTLYIDLIKPLLRPGQLVQSLPITQERQRAELAIAFAQGGLTVAVISSGDAGIYGMAGLVLEQLREGGWDGKTPGVQVFPGITALQAAASRVGTPLMHDFCAISLSDLLTPWAMIEKRLEAAAAADFVVALYNPRSRTRTEQIAIAQGIFLKHRKADTPVAIVRSAYREDEQITLTTLEQLLENPIDMLSTILIGNQSTSLYENWMITPRGYLGFETP</sequence>
<dbReference type="InterPro" id="IPR051810">
    <property type="entry name" value="Precorrin_MeTrfase"/>
</dbReference>
<evidence type="ECO:0000256" key="3">
    <source>
        <dbReference type="ARBA" id="ARBA00022603"/>
    </source>
</evidence>
<dbReference type="Gene3D" id="3.30.420.180">
    <property type="entry name" value="CobE/GbiG C-terminal domain"/>
    <property type="match status" value="1"/>
</dbReference>
<dbReference type="SUPFAM" id="SSF159664">
    <property type="entry name" value="CobE/GbiG C-terminal domain-like"/>
    <property type="match status" value="1"/>
</dbReference>
<dbReference type="Gene3D" id="3.30.950.10">
    <property type="entry name" value="Methyltransferase, Cobalt-precorrin-4 Transmethylase, Domain 2"/>
    <property type="match status" value="1"/>
</dbReference>
<keyword evidence="11" id="KW-1185">Reference proteome</keyword>
<dbReference type="GO" id="GO:0032259">
    <property type="term" value="P:methylation"/>
    <property type="evidence" value="ECO:0007669"/>
    <property type="project" value="UniProtKB-KW"/>
</dbReference>
<evidence type="ECO:0000256" key="1">
    <source>
        <dbReference type="ARBA" id="ARBA00004953"/>
    </source>
</evidence>
<keyword evidence="2" id="KW-0169">Cobalamin biosynthesis</keyword>
<dbReference type="Proteomes" id="UP001525961">
    <property type="component" value="Unassembled WGS sequence"/>
</dbReference>
<feature type="domain" description="Cobalamin biosynthesis central region" evidence="9">
    <location>
        <begin position="147"/>
        <end position="236"/>
    </location>
</feature>
<comment type="pathway">
    <text evidence="1">Cofactor biosynthesis; adenosylcobalamin biosynthesis.</text>
</comment>
<dbReference type="SUPFAM" id="SSF159672">
    <property type="entry name" value="CbiG N-terminal domain-like"/>
    <property type="match status" value="1"/>
</dbReference>
<dbReference type="Gene3D" id="3.40.50.11220">
    <property type="match status" value="1"/>
</dbReference>
<dbReference type="Pfam" id="PF00590">
    <property type="entry name" value="TP_methylase"/>
    <property type="match status" value="1"/>
</dbReference>
<organism evidence="10 11">
    <name type="scientific">Laspinema olomoucense D3b</name>
    <dbReference type="NCBI Taxonomy" id="2953688"/>
    <lineage>
        <taxon>Bacteria</taxon>
        <taxon>Bacillati</taxon>
        <taxon>Cyanobacteriota</taxon>
        <taxon>Cyanophyceae</taxon>
        <taxon>Oscillatoriophycideae</taxon>
        <taxon>Oscillatoriales</taxon>
        <taxon>Laspinemataceae</taxon>
        <taxon>Laspinema</taxon>
        <taxon>Laspinema olomoucense</taxon>
    </lineage>
</organism>
<dbReference type="EMBL" id="JAMXFA010000036">
    <property type="protein sequence ID" value="MCT7980359.1"/>
    <property type="molecule type" value="Genomic_DNA"/>
</dbReference>
<dbReference type="InterPro" id="IPR021745">
    <property type="entry name" value="CbiG_mid"/>
</dbReference>
<dbReference type="PANTHER" id="PTHR47036:SF1">
    <property type="entry name" value="COBALT-FACTOR III C(17)-METHYLTRANSFERASE-RELATED"/>
    <property type="match status" value="1"/>
</dbReference>
<dbReference type="Pfam" id="PF01890">
    <property type="entry name" value="CbiG_C"/>
    <property type="match status" value="1"/>
</dbReference>
<keyword evidence="3 10" id="KW-0489">Methyltransferase</keyword>
<dbReference type="EC" id="2.1.1.131" evidence="10"/>
<dbReference type="InterPro" id="IPR035996">
    <property type="entry name" value="4pyrrol_Methylase_sf"/>
</dbReference>
<name>A0ABT2NCD6_9CYAN</name>
<proteinExistence type="predicted"/>
<dbReference type="Pfam" id="PF11761">
    <property type="entry name" value="CbiG_mid"/>
    <property type="match status" value="1"/>
</dbReference>
<protein>
    <submittedName>
        <fullName evidence="10">Precorrin-3B C(17)-methyltransferase</fullName>
        <ecNumber evidence="10">2.1.1.131</ecNumber>
    </submittedName>
</protein>
<evidence type="ECO:0000259" key="7">
    <source>
        <dbReference type="Pfam" id="PF01890"/>
    </source>
</evidence>
<dbReference type="InterPro" id="IPR014777">
    <property type="entry name" value="4pyrrole_Mease_sub1"/>
</dbReference>
<evidence type="ECO:0000259" key="8">
    <source>
        <dbReference type="Pfam" id="PF11760"/>
    </source>
</evidence>
<dbReference type="InterPro" id="IPR000878">
    <property type="entry name" value="4pyrrol_Mease"/>
</dbReference>
<dbReference type="CDD" id="cd11646">
    <property type="entry name" value="Precorrin_3B_C17_MT"/>
    <property type="match status" value="1"/>
</dbReference>
<evidence type="ECO:0000313" key="10">
    <source>
        <dbReference type="EMBL" id="MCT7980359.1"/>
    </source>
</evidence>
<feature type="domain" description="Cobalamin synthesis G N-terminal" evidence="8">
    <location>
        <begin position="62"/>
        <end position="141"/>
    </location>
</feature>
<evidence type="ECO:0000313" key="11">
    <source>
        <dbReference type="Proteomes" id="UP001525961"/>
    </source>
</evidence>
<dbReference type="InterPro" id="IPR036518">
    <property type="entry name" value="CobE/GbiG_C_sf"/>
</dbReference>
<evidence type="ECO:0000259" key="6">
    <source>
        <dbReference type="Pfam" id="PF00590"/>
    </source>
</evidence>
<evidence type="ECO:0000256" key="2">
    <source>
        <dbReference type="ARBA" id="ARBA00022573"/>
    </source>
</evidence>
<accession>A0ABT2NCD6</accession>
<evidence type="ECO:0000256" key="4">
    <source>
        <dbReference type="ARBA" id="ARBA00022679"/>
    </source>
</evidence>
<dbReference type="Pfam" id="PF11760">
    <property type="entry name" value="CbiG_N"/>
    <property type="match status" value="1"/>
</dbReference>
<dbReference type="InterPro" id="IPR002750">
    <property type="entry name" value="CobE/GbiG_C"/>
</dbReference>
<comment type="caution">
    <text evidence="10">The sequence shown here is derived from an EMBL/GenBank/DDBJ whole genome shotgun (WGS) entry which is preliminary data.</text>
</comment>
<keyword evidence="5" id="KW-0949">S-adenosyl-L-methionine</keyword>
<dbReference type="GO" id="GO:0030789">
    <property type="term" value="F:precorrin-3B C17-methyltransferase activity"/>
    <property type="evidence" value="ECO:0007669"/>
    <property type="project" value="UniProtKB-EC"/>
</dbReference>
<dbReference type="SUPFAM" id="SSF53790">
    <property type="entry name" value="Tetrapyrrole methylase"/>
    <property type="match status" value="1"/>
</dbReference>
<dbReference type="InterPro" id="IPR038029">
    <property type="entry name" value="GbiG_N_sf"/>
</dbReference>
<evidence type="ECO:0000259" key="9">
    <source>
        <dbReference type="Pfam" id="PF11761"/>
    </source>
</evidence>
<dbReference type="PANTHER" id="PTHR47036">
    <property type="entry name" value="COBALT-FACTOR III C(17)-METHYLTRANSFERASE-RELATED"/>
    <property type="match status" value="1"/>
</dbReference>
<evidence type="ECO:0000256" key="5">
    <source>
        <dbReference type="ARBA" id="ARBA00022691"/>
    </source>
</evidence>
<feature type="domain" description="Tetrapyrrole methylase" evidence="6">
    <location>
        <begin position="382"/>
        <end position="593"/>
    </location>
</feature>